<dbReference type="InterPro" id="IPR001647">
    <property type="entry name" value="HTH_TetR"/>
</dbReference>
<dbReference type="InterPro" id="IPR009057">
    <property type="entry name" value="Homeodomain-like_sf"/>
</dbReference>
<sequence length="193" mass="19462">MGRVSQAQAAQNRERIVDTAARLFRERGMAGVSVADVMAEAGLTHGGFYKHFASKDALVAEAVTLAFAQQAARVGGAGPTDGSPSAPARESAATGRQALVGAYLSAAHRDDPGNGCPTAGFGGDVARATGGDGTRAAYANGVEGFARLLSGDDDPDLLTLSTMVGALILSRATAGTDLSDRILAAARTALLDS</sequence>
<evidence type="ECO:0000256" key="4">
    <source>
        <dbReference type="PROSITE-ProRule" id="PRU00335"/>
    </source>
</evidence>
<gene>
    <name evidence="6" type="ORF">CLV67_11156</name>
</gene>
<dbReference type="SUPFAM" id="SSF48498">
    <property type="entry name" value="Tetracyclin repressor-like, C-terminal domain"/>
    <property type="match status" value="1"/>
</dbReference>
<dbReference type="Gene3D" id="1.10.357.10">
    <property type="entry name" value="Tetracycline Repressor, domain 2"/>
    <property type="match status" value="1"/>
</dbReference>
<evidence type="ECO:0000256" key="2">
    <source>
        <dbReference type="ARBA" id="ARBA00023125"/>
    </source>
</evidence>
<dbReference type="Gene3D" id="1.10.10.60">
    <property type="entry name" value="Homeodomain-like"/>
    <property type="match status" value="1"/>
</dbReference>
<accession>A0A2T0K7D6</accession>
<reference evidence="6 7" key="1">
    <citation type="submission" date="2018-03" db="EMBL/GenBank/DDBJ databases">
        <title>Genomic Encyclopedia of Archaeal and Bacterial Type Strains, Phase II (KMG-II): from individual species to whole genera.</title>
        <authorList>
            <person name="Goeker M."/>
        </authorList>
    </citation>
    <scope>NUCLEOTIDE SEQUENCE [LARGE SCALE GENOMIC DNA]</scope>
    <source>
        <strain evidence="6 7">DSM 43146</strain>
    </source>
</reference>
<dbReference type="RefSeq" id="WP_106322825.1">
    <property type="nucleotide sequence ID" value="NZ_BOMO01000094.1"/>
</dbReference>
<dbReference type="PROSITE" id="PS50977">
    <property type="entry name" value="HTH_TETR_2"/>
    <property type="match status" value="1"/>
</dbReference>
<dbReference type="PANTHER" id="PTHR47506:SF7">
    <property type="entry name" value="TRANSCRIPTIONAL REGULATORY PROTEIN"/>
    <property type="match status" value="1"/>
</dbReference>
<dbReference type="SUPFAM" id="SSF46689">
    <property type="entry name" value="Homeodomain-like"/>
    <property type="match status" value="1"/>
</dbReference>
<evidence type="ECO:0000313" key="6">
    <source>
        <dbReference type="EMBL" id="PRX18909.1"/>
    </source>
</evidence>
<dbReference type="GO" id="GO:0003677">
    <property type="term" value="F:DNA binding"/>
    <property type="evidence" value="ECO:0007669"/>
    <property type="project" value="UniProtKB-UniRule"/>
</dbReference>
<keyword evidence="3" id="KW-0804">Transcription</keyword>
<name>A0A2T0K7D6_9ACTN</name>
<proteinExistence type="predicted"/>
<protein>
    <submittedName>
        <fullName evidence="6">TetR family transcriptional regulator</fullName>
    </submittedName>
</protein>
<evidence type="ECO:0000256" key="3">
    <source>
        <dbReference type="ARBA" id="ARBA00023163"/>
    </source>
</evidence>
<dbReference type="InterPro" id="IPR023772">
    <property type="entry name" value="DNA-bd_HTH_TetR-type_CS"/>
</dbReference>
<evidence type="ECO:0000256" key="1">
    <source>
        <dbReference type="ARBA" id="ARBA00023015"/>
    </source>
</evidence>
<feature type="domain" description="HTH tetR-type" evidence="5">
    <location>
        <begin position="10"/>
        <end position="70"/>
    </location>
</feature>
<dbReference type="PRINTS" id="PR00455">
    <property type="entry name" value="HTHTETR"/>
</dbReference>
<keyword evidence="7" id="KW-1185">Reference proteome</keyword>
<dbReference type="AlphaFoldDB" id="A0A2T0K7D6"/>
<dbReference type="OrthoDB" id="7252896at2"/>
<keyword evidence="2 4" id="KW-0238">DNA-binding</keyword>
<feature type="DNA-binding region" description="H-T-H motif" evidence="4">
    <location>
        <begin position="33"/>
        <end position="52"/>
    </location>
</feature>
<evidence type="ECO:0000259" key="5">
    <source>
        <dbReference type="PROSITE" id="PS50977"/>
    </source>
</evidence>
<dbReference type="EMBL" id="PVMZ01000011">
    <property type="protein sequence ID" value="PRX18909.1"/>
    <property type="molecule type" value="Genomic_DNA"/>
</dbReference>
<keyword evidence="1" id="KW-0805">Transcription regulation</keyword>
<evidence type="ECO:0000313" key="7">
    <source>
        <dbReference type="Proteomes" id="UP000239415"/>
    </source>
</evidence>
<dbReference type="Proteomes" id="UP000239415">
    <property type="component" value="Unassembled WGS sequence"/>
</dbReference>
<comment type="caution">
    <text evidence="6">The sequence shown here is derived from an EMBL/GenBank/DDBJ whole genome shotgun (WGS) entry which is preliminary data.</text>
</comment>
<dbReference type="InterPro" id="IPR036271">
    <property type="entry name" value="Tet_transcr_reg_TetR-rel_C_sf"/>
</dbReference>
<dbReference type="PANTHER" id="PTHR47506">
    <property type="entry name" value="TRANSCRIPTIONAL REGULATORY PROTEIN"/>
    <property type="match status" value="1"/>
</dbReference>
<dbReference type="PROSITE" id="PS01081">
    <property type="entry name" value="HTH_TETR_1"/>
    <property type="match status" value="1"/>
</dbReference>
<dbReference type="Pfam" id="PF00440">
    <property type="entry name" value="TetR_N"/>
    <property type="match status" value="1"/>
</dbReference>
<organism evidence="6 7">
    <name type="scientific">Actinoplanes italicus</name>
    <dbReference type="NCBI Taxonomy" id="113567"/>
    <lineage>
        <taxon>Bacteria</taxon>
        <taxon>Bacillati</taxon>
        <taxon>Actinomycetota</taxon>
        <taxon>Actinomycetes</taxon>
        <taxon>Micromonosporales</taxon>
        <taxon>Micromonosporaceae</taxon>
        <taxon>Actinoplanes</taxon>
    </lineage>
</organism>